<reference evidence="1 3" key="1">
    <citation type="journal article" date="2008" name="Science">
        <title>The Physcomitrella genome reveals evolutionary insights into the conquest of land by plants.</title>
        <authorList>
            <person name="Rensing S."/>
            <person name="Lang D."/>
            <person name="Zimmer A."/>
            <person name="Terry A."/>
            <person name="Salamov A."/>
            <person name="Shapiro H."/>
            <person name="Nishiyama T."/>
            <person name="Perroud P.-F."/>
            <person name="Lindquist E."/>
            <person name="Kamisugi Y."/>
            <person name="Tanahashi T."/>
            <person name="Sakakibara K."/>
            <person name="Fujita T."/>
            <person name="Oishi K."/>
            <person name="Shin-I T."/>
            <person name="Kuroki Y."/>
            <person name="Toyoda A."/>
            <person name="Suzuki Y."/>
            <person name="Hashimoto A."/>
            <person name="Yamaguchi K."/>
            <person name="Sugano A."/>
            <person name="Kohara Y."/>
            <person name="Fujiyama A."/>
            <person name="Anterola A."/>
            <person name="Aoki S."/>
            <person name="Ashton N."/>
            <person name="Barbazuk W.B."/>
            <person name="Barker E."/>
            <person name="Bennetzen J."/>
            <person name="Bezanilla M."/>
            <person name="Blankenship R."/>
            <person name="Cho S.H."/>
            <person name="Dutcher S."/>
            <person name="Estelle M."/>
            <person name="Fawcett J.A."/>
            <person name="Gundlach H."/>
            <person name="Hanada K."/>
            <person name="Heyl A."/>
            <person name="Hicks K.A."/>
            <person name="Hugh J."/>
            <person name="Lohr M."/>
            <person name="Mayer K."/>
            <person name="Melkozernov A."/>
            <person name="Murata T."/>
            <person name="Nelson D."/>
            <person name="Pils B."/>
            <person name="Prigge M."/>
            <person name="Reiss B."/>
            <person name="Renner T."/>
            <person name="Rombauts S."/>
            <person name="Rushton P."/>
            <person name="Sanderfoot A."/>
            <person name="Schween G."/>
            <person name="Shiu S.-H."/>
            <person name="Stueber K."/>
            <person name="Theodoulou F.L."/>
            <person name="Tu H."/>
            <person name="Van de Peer Y."/>
            <person name="Verrier P.J."/>
            <person name="Waters E."/>
            <person name="Wood A."/>
            <person name="Yang L."/>
            <person name="Cove D."/>
            <person name="Cuming A."/>
            <person name="Hasebe M."/>
            <person name="Lucas S."/>
            <person name="Mishler D.B."/>
            <person name="Reski R."/>
            <person name="Grigoriev I."/>
            <person name="Quatrano R.S."/>
            <person name="Boore J.L."/>
        </authorList>
    </citation>
    <scope>NUCLEOTIDE SEQUENCE [LARGE SCALE GENOMIC DNA]</scope>
    <source>
        <strain evidence="2 3">cv. Gransden 2004</strain>
    </source>
</reference>
<name>A0A2K1KGS9_PHYPA</name>
<proteinExistence type="predicted"/>
<sequence>MELLVEGPLKLKRLKWRLGRGQFQKLPPPTRAENFQQAHFNETLTSKGV</sequence>
<accession>A0A2K1KGS9</accession>
<organism evidence="1">
    <name type="scientific">Physcomitrium patens</name>
    <name type="common">Spreading-leaved earth moss</name>
    <name type="synonym">Physcomitrella patens</name>
    <dbReference type="NCBI Taxonomy" id="3218"/>
    <lineage>
        <taxon>Eukaryota</taxon>
        <taxon>Viridiplantae</taxon>
        <taxon>Streptophyta</taxon>
        <taxon>Embryophyta</taxon>
        <taxon>Bryophyta</taxon>
        <taxon>Bryophytina</taxon>
        <taxon>Bryopsida</taxon>
        <taxon>Funariidae</taxon>
        <taxon>Funariales</taxon>
        <taxon>Funariaceae</taxon>
        <taxon>Physcomitrium</taxon>
    </lineage>
</organism>
<keyword evidence="3" id="KW-1185">Reference proteome</keyword>
<reference evidence="1 3" key="2">
    <citation type="journal article" date="2018" name="Plant J.">
        <title>The Physcomitrella patens chromosome-scale assembly reveals moss genome structure and evolution.</title>
        <authorList>
            <person name="Lang D."/>
            <person name="Ullrich K.K."/>
            <person name="Murat F."/>
            <person name="Fuchs J."/>
            <person name="Jenkins J."/>
            <person name="Haas F.B."/>
            <person name="Piednoel M."/>
            <person name="Gundlach H."/>
            <person name="Van Bel M."/>
            <person name="Meyberg R."/>
            <person name="Vives C."/>
            <person name="Morata J."/>
            <person name="Symeonidi A."/>
            <person name="Hiss M."/>
            <person name="Muchero W."/>
            <person name="Kamisugi Y."/>
            <person name="Saleh O."/>
            <person name="Blanc G."/>
            <person name="Decker E.L."/>
            <person name="van Gessel N."/>
            <person name="Grimwood J."/>
            <person name="Hayes R.D."/>
            <person name="Graham S.W."/>
            <person name="Gunter L.E."/>
            <person name="McDaniel S.F."/>
            <person name="Hoernstein S.N.W."/>
            <person name="Larsson A."/>
            <person name="Li F.W."/>
            <person name="Perroud P.F."/>
            <person name="Phillips J."/>
            <person name="Ranjan P."/>
            <person name="Rokshar D.S."/>
            <person name="Rothfels C.J."/>
            <person name="Schneider L."/>
            <person name="Shu S."/>
            <person name="Stevenson D.W."/>
            <person name="Thummler F."/>
            <person name="Tillich M."/>
            <person name="Villarreal Aguilar J.C."/>
            <person name="Widiez T."/>
            <person name="Wong G.K."/>
            <person name="Wymore A."/>
            <person name="Zhang Y."/>
            <person name="Zimmer A.D."/>
            <person name="Quatrano R.S."/>
            <person name="Mayer K.F.X."/>
            <person name="Goodstein D."/>
            <person name="Casacuberta J.M."/>
            <person name="Vandepoele K."/>
            <person name="Reski R."/>
            <person name="Cuming A.C."/>
            <person name="Tuskan G.A."/>
            <person name="Maumus F."/>
            <person name="Salse J."/>
            <person name="Schmutz J."/>
            <person name="Rensing S.A."/>
        </authorList>
    </citation>
    <scope>NUCLEOTIDE SEQUENCE [LARGE SCALE GENOMIC DNA]</scope>
    <source>
        <strain evidence="2 3">cv. Gransden 2004</strain>
    </source>
</reference>
<evidence type="ECO:0000313" key="3">
    <source>
        <dbReference type="Proteomes" id="UP000006727"/>
    </source>
</evidence>
<evidence type="ECO:0000313" key="2">
    <source>
        <dbReference type="EnsemblPlants" id="Pp3c6_22600V3.1"/>
    </source>
</evidence>
<dbReference type="InParanoid" id="A0A2K1KGS9"/>
<gene>
    <name evidence="1" type="ORF">PHYPA_009340</name>
</gene>
<reference evidence="2" key="3">
    <citation type="submission" date="2020-12" db="UniProtKB">
        <authorList>
            <consortium name="EnsemblPlants"/>
        </authorList>
    </citation>
    <scope>IDENTIFICATION</scope>
</reference>
<dbReference type="AlphaFoldDB" id="A0A2K1KGS9"/>
<evidence type="ECO:0000313" key="1">
    <source>
        <dbReference type="EMBL" id="PNR52965.1"/>
    </source>
</evidence>
<dbReference type="Gramene" id="Pp3c6_22600V3.1">
    <property type="protein sequence ID" value="Pp3c6_22600V3.1"/>
    <property type="gene ID" value="Pp3c6_22600"/>
</dbReference>
<dbReference type="EMBL" id="ABEU02000006">
    <property type="protein sequence ID" value="PNR52965.1"/>
    <property type="molecule type" value="Genomic_DNA"/>
</dbReference>
<dbReference type="Proteomes" id="UP000006727">
    <property type="component" value="Chromosome 6"/>
</dbReference>
<dbReference type="EnsemblPlants" id="Pp3c6_22600V3.1">
    <property type="protein sequence ID" value="Pp3c6_22600V3.1"/>
    <property type="gene ID" value="Pp3c6_22600"/>
</dbReference>
<protein>
    <submittedName>
        <fullName evidence="1 2">Uncharacterized protein</fullName>
    </submittedName>
</protein>